<gene>
    <name evidence="11" type="ORF">ED733_004443</name>
</gene>
<organism evidence="11 12">
    <name type="scientific">Metarhizium rileyi (strain RCEF 4871)</name>
    <name type="common">Nomuraea rileyi</name>
    <dbReference type="NCBI Taxonomy" id="1649241"/>
    <lineage>
        <taxon>Eukaryota</taxon>
        <taxon>Fungi</taxon>
        <taxon>Dikarya</taxon>
        <taxon>Ascomycota</taxon>
        <taxon>Pezizomycotina</taxon>
        <taxon>Sordariomycetes</taxon>
        <taxon>Hypocreomycetidae</taxon>
        <taxon>Hypocreales</taxon>
        <taxon>Clavicipitaceae</taxon>
        <taxon>Metarhizium</taxon>
    </lineage>
</organism>
<feature type="domain" description="Copper acquisition factor BIM1-like" evidence="10">
    <location>
        <begin position="15"/>
        <end position="152"/>
    </location>
</feature>
<keyword evidence="3" id="KW-0336">GPI-anchor</keyword>
<comment type="caution">
    <text evidence="11">The sequence shown here is derived from an EMBL/GenBank/DDBJ whole genome shotgun (WGS) entry which is preliminary data.</text>
</comment>
<evidence type="ECO:0000256" key="5">
    <source>
        <dbReference type="ARBA" id="ARBA00023136"/>
    </source>
</evidence>
<dbReference type="Pfam" id="PF20238">
    <property type="entry name" value="BIM1-like_dom"/>
    <property type="match status" value="1"/>
</dbReference>
<evidence type="ECO:0000259" key="10">
    <source>
        <dbReference type="Pfam" id="PF20238"/>
    </source>
</evidence>
<evidence type="ECO:0000256" key="8">
    <source>
        <dbReference type="SAM" id="MobiDB-lite"/>
    </source>
</evidence>
<dbReference type="Proteomes" id="UP000317257">
    <property type="component" value="Unassembled WGS sequence"/>
</dbReference>
<evidence type="ECO:0000256" key="2">
    <source>
        <dbReference type="ARBA" id="ARBA00022475"/>
    </source>
</evidence>
<evidence type="ECO:0000313" key="12">
    <source>
        <dbReference type="Proteomes" id="UP000317257"/>
    </source>
</evidence>
<evidence type="ECO:0000313" key="11">
    <source>
        <dbReference type="EMBL" id="TWU73203.1"/>
    </source>
</evidence>
<dbReference type="CDD" id="cd21176">
    <property type="entry name" value="LPMO_auxiliary-like"/>
    <property type="match status" value="1"/>
</dbReference>
<keyword evidence="5" id="KW-0472">Membrane</keyword>
<dbReference type="GO" id="GO:0005886">
    <property type="term" value="C:plasma membrane"/>
    <property type="evidence" value="ECO:0007669"/>
    <property type="project" value="UniProtKB-SubCell"/>
</dbReference>
<dbReference type="EMBL" id="SBHS01000020">
    <property type="protein sequence ID" value="TWU73203.1"/>
    <property type="molecule type" value="Genomic_DNA"/>
</dbReference>
<feature type="chain" id="PRO_5023000603" description="Copper acquisition factor BIM1-like domain-containing protein" evidence="9">
    <location>
        <begin position="17"/>
        <end position="226"/>
    </location>
</feature>
<dbReference type="InterPro" id="IPR046530">
    <property type="entry name" value="BIM1-like_dom"/>
</dbReference>
<evidence type="ECO:0000256" key="3">
    <source>
        <dbReference type="ARBA" id="ARBA00022622"/>
    </source>
</evidence>
<keyword evidence="6" id="KW-0325">Glycoprotein</keyword>
<protein>
    <recommendedName>
        <fullName evidence="10">Copper acquisition factor BIM1-like domain-containing protein</fullName>
    </recommendedName>
</protein>
<evidence type="ECO:0000256" key="7">
    <source>
        <dbReference type="ARBA" id="ARBA00023288"/>
    </source>
</evidence>
<dbReference type="PANTHER" id="PTHR34992">
    <property type="entry name" value="HYPHAL ANASTAMOSIS-7 PROTEIN"/>
    <property type="match status" value="1"/>
</dbReference>
<evidence type="ECO:0000256" key="4">
    <source>
        <dbReference type="ARBA" id="ARBA00022729"/>
    </source>
</evidence>
<evidence type="ECO:0000256" key="6">
    <source>
        <dbReference type="ARBA" id="ARBA00023180"/>
    </source>
</evidence>
<accession>A0A5C6GBH1</accession>
<comment type="subcellular location">
    <subcellularLocation>
        <location evidence="1">Cell membrane</location>
        <topology evidence="1">Lipid-anchor</topology>
        <topology evidence="1">GPI-anchor</topology>
    </subcellularLocation>
</comment>
<dbReference type="GO" id="GO:0098552">
    <property type="term" value="C:side of membrane"/>
    <property type="evidence" value="ECO:0007669"/>
    <property type="project" value="UniProtKB-KW"/>
</dbReference>
<evidence type="ECO:0000256" key="9">
    <source>
        <dbReference type="SAM" id="SignalP"/>
    </source>
</evidence>
<dbReference type="AlphaFoldDB" id="A0A5C6GBH1"/>
<dbReference type="InterPro" id="IPR046936">
    <property type="entry name" value="BIM1-like"/>
</dbReference>
<keyword evidence="7" id="KW-0449">Lipoprotein</keyword>
<feature type="signal peptide" evidence="9">
    <location>
        <begin position="1"/>
        <end position="16"/>
    </location>
</feature>
<reference evidence="12" key="1">
    <citation type="submission" date="2018-12" db="EMBL/GenBank/DDBJ databases">
        <title>The complete genome of Metarhizium rileyi, a key fungal pathogen of Lepidoptera.</title>
        <authorList>
            <person name="Binneck E."/>
            <person name="Lastra C.C.L."/>
            <person name="Sosa-Gomez D.R."/>
        </authorList>
    </citation>
    <scope>NUCLEOTIDE SEQUENCE [LARGE SCALE GENOMIC DNA]</scope>
    <source>
        <strain evidence="12">Cep018-CH2</strain>
    </source>
</reference>
<evidence type="ECO:0000256" key="1">
    <source>
        <dbReference type="ARBA" id="ARBA00004609"/>
    </source>
</evidence>
<feature type="region of interest" description="Disordered" evidence="8">
    <location>
        <begin position="168"/>
        <end position="188"/>
    </location>
</feature>
<name>A0A5C6GBH1_METRR</name>
<dbReference type="PANTHER" id="PTHR34992:SF1">
    <property type="entry name" value="COPPER ACQUISITION FACTOR BIM1-LIKE DOMAIN-CONTAINING PROTEIN"/>
    <property type="match status" value="1"/>
</dbReference>
<proteinExistence type="predicted"/>
<keyword evidence="4 9" id="KW-0732">Signal</keyword>
<keyword evidence="2" id="KW-1003">Cell membrane</keyword>
<sequence length="226" mass="23283">MKSFAVLTALYGLGSAHFLLNYPKSIGFEDSKEDTGPCGGFTPDLSKKLVDFHVGGDAIAMKLTHPQGNWLFRVTTDEKAESGWEQIFPIVQQSGLGDFCEPEVTVPTKYAGKKGILSIVSSATDGLLYQCAVVNFVDGKGDKPSACVNASGVTASFTSDSKLTALLGNGSPSGSGSSTGSQTSATATATHTGAASSLHTWSTTSVGWSGALTVLCMATLGGLLMI</sequence>